<proteinExistence type="predicted"/>
<evidence type="ECO:0000313" key="8">
    <source>
        <dbReference type="Proteomes" id="UP000314986"/>
    </source>
</evidence>
<dbReference type="AlphaFoldDB" id="A0A4W3HY18"/>
<dbReference type="InParanoid" id="A0A4W3HY18"/>
<keyword evidence="5" id="KW-1279">T cell receptor</keyword>
<dbReference type="Proteomes" id="UP000314986">
    <property type="component" value="Unassembled WGS sequence"/>
</dbReference>
<keyword evidence="5" id="KW-0391">Immunity</keyword>
<accession>A0A4W3HY18</accession>
<dbReference type="Ensembl" id="ENSCMIT00000014187.1">
    <property type="protein sequence ID" value="ENSCMIP00000013884.1"/>
    <property type="gene ID" value="ENSCMIG00000006930.1"/>
</dbReference>
<dbReference type="GO" id="GO:0042101">
    <property type="term" value="C:T cell receptor complex"/>
    <property type="evidence" value="ECO:0007669"/>
    <property type="project" value="UniProtKB-KW"/>
</dbReference>
<keyword evidence="2" id="KW-1064">Adaptive immunity</keyword>
<evidence type="ECO:0000256" key="2">
    <source>
        <dbReference type="ARBA" id="ARBA00023130"/>
    </source>
</evidence>
<dbReference type="InterPro" id="IPR013106">
    <property type="entry name" value="Ig_V-set"/>
</dbReference>
<evidence type="ECO:0000313" key="7">
    <source>
        <dbReference type="Ensembl" id="ENSCMIP00000013884.1"/>
    </source>
</evidence>
<dbReference type="SUPFAM" id="SSF48726">
    <property type="entry name" value="Immunoglobulin"/>
    <property type="match status" value="1"/>
</dbReference>
<keyword evidence="4" id="KW-0393">Immunoglobulin domain</keyword>
<dbReference type="PANTHER" id="PTHR19367:SF18">
    <property type="entry name" value="T CELL RECEPTOR ALPHA VARIABLE 16"/>
    <property type="match status" value="1"/>
</dbReference>
<reference evidence="8" key="1">
    <citation type="journal article" date="2006" name="Science">
        <title>Ancient noncoding elements conserved in the human genome.</title>
        <authorList>
            <person name="Venkatesh B."/>
            <person name="Kirkness E.F."/>
            <person name="Loh Y.H."/>
            <person name="Halpern A.L."/>
            <person name="Lee A.P."/>
            <person name="Johnson J."/>
            <person name="Dandona N."/>
            <person name="Viswanathan L.D."/>
            <person name="Tay A."/>
            <person name="Venter J.C."/>
            <person name="Strausberg R.L."/>
            <person name="Brenner S."/>
        </authorList>
    </citation>
    <scope>NUCLEOTIDE SEQUENCE [LARGE SCALE GENOMIC DNA]</scope>
</reference>
<keyword evidence="1" id="KW-0732">Signal</keyword>
<reference evidence="7" key="5">
    <citation type="submission" date="2025-09" db="UniProtKB">
        <authorList>
            <consortium name="Ensembl"/>
        </authorList>
    </citation>
    <scope>IDENTIFICATION</scope>
</reference>
<sequence length="161" mass="17860">MVSFISITTGGRKSVDQLLKVKKEGDHVILRCNYSTTESSNYLYWYRHSIDKQPAYTVEMYSSNENPVKATGFGNRISAQLQKFSSSTSLFISGLVVSDSAVYYCAFSLTTVIDCTAGLVQKLTLLSSKVGRGSTTSSQMLVFPCLIQCRYEDHISQPSLH</sequence>
<keyword evidence="3" id="KW-0675">Receptor</keyword>
<evidence type="ECO:0000256" key="1">
    <source>
        <dbReference type="ARBA" id="ARBA00022729"/>
    </source>
</evidence>
<keyword evidence="8" id="KW-1185">Reference proteome</keyword>
<name>A0A4W3HY18_CALMI</name>
<evidence type="ECO:0000256" key="5">
    <source>
        <dbReference type="ARBA" id="ARBA00043266"/>
    </source>
</evidence>
<dbReference type="InterPro" id="IPR051287">
    <property type="entry name" value="TCR_variable_region"/>
</dbReference>
<dbReference type="InterPro" id="IPR003599">
    <property type="entry name" value="Ig_sub"/>
</dbReference>
<reference evidence="7" key="4">
    <citation type="submission" date="2025-08" db="UniProtKB">
        <authorList>
            <consortium name="Ensembl"/>
        </authorList>
    </citation>
    <scope>IDENTIFICATION</scope>
</reference>
<protein>
    <recommendedName>
        <fullName evidence="6">Ig-like domain-containing protein</fullName>
    </recommendedName>
</protein>
<dbReference type="STRING" id="7868.ENSCMIP00000013884"/>
<dbReference type="PROSITE" id="PS50835">
    <property type="entry name" value="IG_LIKE"/>
    <property type="match status" value="1"/>
</dbReference>
<evidence type="ECO:0000259" key="6">
    <source>
        <dbReference type="PROSITE" id="PS50835"/>
    </source>
</evidence>
<dbReference type="SMART" id="SM00406">
    <property type="entry name" value="IGv"/>
    <property type="match status" value="1"/>
</dbReference>
<reference evidence="8" key="3">
    <citation type="journal article" date="2014" name="Nature">
        <title>Elephant shark genome provides unique insights into gnathostome evolution.</title>
        <authorList>
            <consortium name="International Elephant Shark Genome Sequencing Consortium"/>
            <person name="Venkatesh B."/>
            <person name="Lee A.P."/>
            <person name="Ravi V."/>
            <person name="Maurya A.K."/>
            <person name="Lian M.M."/>
            <person name="Swann J.B."/>
            <person name="Ohta Y."/>
            <person name="Flajnik M.F."/>
            <person name="Sutoh Y."/>
            <person name="Kasahara M."/>
            <person name="Hoon S."/>
            <person name="Gangu V."/>
            <person name="Roy S.W."/>
            <person name="Irimia M."/>
            <person name="Korzh V."/>
            <person name="Kondrychyn I."/>
            <person name="Lim Z.W."/>
            <person name="Tay B.H."/>
            <person name="Tohari S."/>
            <person name="Kong K.W."/>
            <person name="Ho S."/>
            <person name="Lorente-Galdos B."/>
            <person name="Quilez J."/>
            <person name="Marques-Bonet T."/>
            <person name="Raney B.J."/>
            <person name="Ingham P.W."/>
            <person name="Tay A."/>
            <person name="Hillier L.W."/>
            <person name="Minx P."/>
            <person name="Boehm T."/>
            <person name="Wilson R.K."/>
            <person name="Brenner S."/>
            <person name="Warren W.C."/>
        </authorList>
    </citation>
    <scope>NUCLEOTIDE SEQUENCE [LARGE SCALE GENOMIC DNA]</scope>
</reference>
<feature type="domain" description="Ig-like" evidence="6">
    <location>
        <begin position="24"/>
        <end position="105"/>
    </location>
</feature>
<reference evidence="8" key="2">
    <citation type="journal article" date="2007" name="PLoS Biol.">
        <title>Survey sequencing and comparative analysis of the elephant shark (Callorhinchus milii) genome.</title>
        <authorList>
            <person name="Venkatesh B."/>
            <person name="Kirkness E.F."/>
            <person name="Loh Y.H."/>
            <person name="Halpern A.L."/>
            <person name="Lee A.P."/>
            <person name="Johnson J."/>
            <person name="Dandona N."/>
            <person name="Viswanathan L.D."/>
            <person name="Tay A."/>
            <person name="Venter J.C."/>
            <person name="Strausberg R.L."/>
            <person name="Brenner S."/>
        </authorList>
    </citation>
    <scope>NUCLEOTIDE SEQUENCE [LARGE SCALE GENOMIC DNA]</scope>
</reference>
<dbReference type="InterPro" id="IPR036179">
    <property type="entry name" value="Ig-like_dom_sf"/>
</dbReference>
<dbReference type="SMART" id="SM00409">
    <property type="entry name" value="IG"/>
    <property type="match status" value="1"/>
</dbReference>
<dbReference type="InterPro" id="IPR013783">
    <property type="entry name" value="Ig-like_fold"/>
</dbReference>
<dbReference type="PANTHER" id="PTHR19367">
    <property type="entry name" value="T-CELL RECEPTOR ALPHA CHAIN V REGION"/>
    <property type="match status" value="1"/>
</dbReference>
<dbReference type="Gene3D" id="2.60.40.10">
    <property type="entry name" value="Immunoglobulins"/>
    <property type="match status" value="1"/>
</dbReference>
<dbReference type="GO" id="GO:0002250">
    <property type="term" value="P:adaptive immune response"/>
    <property type="evidence" value="ECO:0007669"/>
    <property type="project" value="UniProtKB-KW"/>
</dbReference>
<dbReference type="Pfam" id="PF07686">
    <property type="entry name" value="V-set"/>
    <property type="match status" value="1"/>
</dbReference>
<evidence type="ECO:0000256" key="4">
    <source>
        <dbReference type="ARBA" id="ARBA00023319"/>
    </source>
</evidence>
<organism evidence="7 8">
    <name type="scientific">Callorhinchus milii</name>
    <name type="common">Ghost shark</name>
    <dbReference type="NCBI Taxonomy" id="7868"/>
    <lineage>
        <taxon>Eukaryota</taxon>
        <taxon>Metazoa</taxon>
        <taxon>Chordata</taxon>
        <taxon>Craniata</taxon>
        <taxon>Vertebrata</taxon>
        <taxon>Chondrichthyes</taxon>
        <taxon>Holocephali</taxon>
        <taxon>Chimaeriformes</taxon>
        <taxon>Callorhinchidae</taxon>
        <taxon>Callorhinchus</taxon>
    </lineage>
</organism>
<dbReference type="GeneTree" id="ENSGT00970000196773"/>
<dbReference type="InterPro" id="IPR007110">
    <property type="entry name" value="Ig-like_dom"/>
</dbReference>
<evidence type="ECO:0000256" key="3">
    <source>
        <dbReference type="ARBA" id="ARBA00023170"/>
    </source>
</evidence>